<dbReference type="EC" id="2.5.1.9" evidence="5 10"/>
<evidence type="ECO:0000256" key="2">
    <source>
        <dbReference type="ARBA" id="ARBA00002803"/>
    </source>
</evidence>
<comment type="caution">
    <text evidence="13">The sequence shown here is derived from an EMBL/GenBank/DDBJ whole genome shotgun (WGS) entry which is preliminary data.</text>
</comment>
<comment type="subunit">
    <text evidence="4">Homotrimer.</text>
</comment>
<dbReference type="InterPro" id="IPR023366">
    <property type="entry name" value="ATP_synth_asu-like_sf"/>
</dbReference>
<dbReference type="GO" id="GO:0004746">
    <property type="term" value="F:riboflavin synthase activity"/>
    <property type="evidence" value="ECO:0007669"/>
    <property type="project" value="UniProtKB-UniRule"/>
</dbReference>
<reference evidence="13 14" key="1">
    <citation type="journal article" date="2015" name="Stand. Genomic Sci.">
        <title>High quality draft genome sequence of the moderately halophilic bacterium Pontibacillus yanchengensis Y32(T) and comparison among Pontibacillus genomes.</title>
        <authorList>
            <person name="Huang J."/>
            <person name="Qiao Z.X."/>
            <person name="Tang J.W."/>
            <person name="Wang G."/>
        </authorList>
    </citation>
    <scope>NUCLEOTIDE SEQUENCE [LARGE SCALE GENOMIC DNA]</scope>
    <source>
        <strain evidence="13 14">Y32</strain>
    </source>
</reference>
<dbReference type="FunFam" id="2.40.30.20:FF:000003">
    <property type="entry name" value="Riboflavin synthase, alpha subunit"/>
    <property type="match status" value="1"/>
</dbReference>
<evidence type="ECO:0000256" key="3">
    <source>
        <dbReference type="ARBA" id="ARBA00004887"/>
    </source>
</evidence>
<evidence type="ECO:0000256" key="11">
    <source>
        <dbReference type="PROSITE-ProRule" id="PRU00524"/>
    </source>
</evidence>
<dbReference type="STRING" id="1385514.N782_01205"/>
<feature type="repeat" description="Lumazine-binding" evidence="11">
    <location>
        <begin position="97"/>
        <end position="193"/>
    </location>
</feature>
<evidence type="ECO:0000256" key="7">
    <source>
        <dbReference type="ARBA" id="ARBA00022619"/>
    </source>
</evidence>
<dbReference type="InterPro" id="IPR026017">
    <property type="entry name" value="Lumazine-bd_dom"/>
</dbReference>
<evidence type="ECO:0000256" key="9">
    <source>
        <dbReference type="ARBA" id="ARBA00022737"/>
    </source>
</evidence>
<dbReference type="eggNOG" id="COG0307">
    <property type="taxonomic scope" value="Bacteria"/>
</dbReference>
<evidence type="ECO:0000256" key="10">
    <source>
        <dbReference type="NCBIfam" id="TIGR00187"/>
    </source>
</evidence>
<name>A0A0A2TX04_9BACI</name>
<keyword evidence="9" id="KW-0677">Repeat</keyword>
<keyword evidence="14" id="KW-1185">Reference proteome</keyword>
<dbReference type="PANTHER" id="PTHR21098:SF12">
    <property type="entry name" value="RIBOFLAVIN SYNTHASE"/>
    <property type="match status" value="1"/>
</dbReference>
<dbReference type="Pfam" id="PF00677">
    <property type="entry name" value="Lum_binding"/>
    <property type="match status" value="2"/>
</dbReference>
<dbReference type="InterPro" id="IPR017938">
    <property type="entry name" value="Riboflavin_synthase-like_b-brl"/>
</dbReference>
<sequence length="218" mass="23498">MFTGIIEEIGSVKRIKPGQESMELVVGASKILEDVQLGDSISVNGVCLTVTQFTDQEASFDVMPETFRATNLHELTTGSGVNLERAMQAGGRFGGHMVSGHADGVGVITSKKPTSNAVYYEIELDAELMDYFVYKGSVAIDGTSLTVFGVGENSITISLIPHTMEHTALGEKQAGDRVNIEIDMLGKYVVNFLTKQMKEGSKSQSSITASFLEENGFK</sequence>
<evidence type="ECO:0000256" key="4">
    <source>
        <dbReference type="ARBA" id="ARBA00011233"/>
    </source>
</evidence>
<dbReference type="InterPro" id="IPR001783">
    <property type="entry name" value="Lumazine-bd"/>
</dbReference>
<proteinExistence type="predicted"/>
<dbReference type="NCBIfam" id="TIGR00187">
    <property type="entry name" value="ribE"/>
    <property type="match status" value="1"/>
</dbReference>
<accession>A0A0A2TX04</accession>
<dbReference type="RefSeq" id="WP_036816751.1">
    <property type="nucleotide sequence ID" value="NZ_AVBF01000008.1"/>
</dbReference>
<dbReference type="Proteomes" id="UP000030147">
    <property type="component" value="Unassembled WGS sequence"/>
</dbReference>
<evidence type="ECO:0000259" key="12">
    <source>
        <dbReference type="PROSITE" id="PS51177"/>
    </source>
</evidence>
<dbReference type="FunFam" id="2.40.30.20:FF:000004">
    <property type="entry name" value="Riboflavin synthase, alpha subunit"/>
    <property type="match status" value="1"/>
</dbReference>
<evidence type="ECO:0000256" key="6">
    <source>
        <dbReference type="ARBA" id="ARBA00013950"/>
    </source>
</evidence>
<comment type="catalytic activity">
    <reaction evidence="1">
        <text>2 6,7-dimethyl-8-(1-D-ribityl)lumazine + H(+) = 5-amino-6-(D-ribitylamino)uracil + riboflavin</text>
        <dbReference type="Rhea" id="RHEA:20772"/>
        <dbReference type="ChEBI" id="CHEBI:15378"/>
        <dbReference type="ChEBI" id="CHEBI:15934"/>
        <dbReference type="ChEBI" id="CHEBI:57986"/>
        <dbReference type="ChEBI" id="CHEBI:58201"/>
        <dbReference type="EC" id="2.5.1.9"/>
    </reaction>
</comment>
<evidence type="ECO:0000256" key="5">
    <source>
        <dbReference type="ARBA" id="ARBA00012827"/>
    </source>
</evidence>
<evidence type="ECO:0000256" key="8">
    <source>
        <dbReference type="ARBA" id="ARBA00022679"/>
    </source>
</evidence>
<dbReference type="SUPFAM" id="SSF63380">
    <property type="entry name" value="Riboflavin synthase domain-like"/>
    <property type="match status" value="2"/>
</dbReference>
<dbReference type="OrthoDB" id="9788537at2"/>
<dbReference type="PIRSF" id="PIRSF000498">
    <property type="entry name" value="Riboflavin_syn_A"/>
    <property type="match status" value="1"/>
</dbReference>
<feature type="repeat" description="Lumazine-binding" evidence="11">
    <location>
        <begin position="1"/>
        <end position="96"/>
    </location>
</feature>
<dbReference type="NCBIfam" id="NF006767">
    <property type="entry name" value="PRK09289.1"/>
    <property type="match status" value="1"/>
</dbReference>
<dbReference type="AlphaFoldDB" id="A0A0A2TX04"/>
<keyword evidence="8" id="KW-0808">Transferase</keyword>
<gene>
    <name evidence="13" type="ORF">N782_01205</name>
</gene>
<dbReference type="PANTHER" id="PTHR21098">
    <property type="entry name" value="RIBOFLAVIN SYNTHASE ALPHA CHAIN"/>
    <property type="match status" value="1"/>
</dbReference>
<organism evidence="13 14">
    <name type="scientific">Pontibacillus yanchengensis Y32</name>
    <dbReference type="NCBI Taxonomy" id="1385514"/>
    <lineage>
        <taxon>Bacteria</taxon>
        <taxon>Bacillati</taxon>
        <taxon>Bacillota</taxon>
        <taxon>Bacilli</taxon>
        <taxon>Bacillales</taxon>
        <taxon>Bacillaceae</taxon>
        <taxon>Pontibacillus</taxon>
    </lineage>
</organism>
<dbReference type="NCBIfam" id="NF009566">
    <property type="entry name" value="PRK13020.1"/>
    <property type="match status" value="1"/>
</dbReference>
<protein>
    <recommendedName>
        <fullName evidence="6 10">Riboflavin synthase</fullName>
        <ecNumber evidence="5 10">2.5.1.9</ecNumber>
    </recommendedName>
</protein>
<comment type="pathway">
    <text evidence="3">Cofactor biosynthesis; riboflavin biosynthesis; riboflavin from 2-hydroxy-3-oxobutyl phosphate and 5-amino-6-(D-ribitylamino)uracil: step 2/2.</text>
</comment>
<evidence type="ECO:0000313" key="14">
    <source>
        <dbReference type="Proteomes" id="UP000030147"/>
    </source>
</evidence>
<dbReference type="EMBL" id="AVBF01000008">
    <property type="protein sequence ID" value="KGP73780.1"/>
    <property type="molecule type" value="Genomic_DNA"/>
</dbReference>
<dbReference type="CDD" id="cd00402">
    <property type="entry name" value="Riboflavin_synthase_like"/>
    <property type="match status" value="1"/>
</dbReference>
<dbReference type="Gene3D" id="2.40.30.20">
    <property type="match status" value="2"/>
</dbReference>
<feature type="domain" description="Lumazine-binding" evidence="12">
    <location>
        <begin position="1"/>
        <end position="96"/>
    </location>
</feature>
<feature type="domain" description="Lumazine-binding" evidence="12">
    <location>
        <begin position="97"/>
        <end position="193"/>
    </location>
</feature>
<comment type="function">
    <text evidence="2">Catalyzes the dismutation of two molecules of 6,7-dimethyl-8-ribityllumazine, resulting in the formation of riboflavin and 5-amino-6-(D-ribitylamino)uracil.</text>
</comment>
<evidence type="ECO:0000256" key="1">
    <source>
        <dbReference type="ARBA" id="ARBA00000968"/>
    </source>
</evidence>
<evidence type="ECO:0000313" key="13">
    <source>
        <dbReference type="EMBL" id="KGP73780.1"/>
    </source>
</evidence>
<keyword evidence="7" id="KW-0686">Riboflavin biosynthesis</keyword>
<dbReference type="GO" id="GO:0009231">
    <property type="term" value="P:riboflavin biosynthetic process"/>
    <property type="evidence" value="ECO:0007669"/>
    <property type="project" value="UniProtKB-KW"/>
</dbReference>
<dbReference type="PROSITE" id="PS51177">
    <property type="entry name" value="LUMAZINE_BIND"/>
    <property type="match status" value="2"/>
</dbReference>